<evidence type="ECO:0000256" key="2">
    <source>
        <dbReference type="ARBA" id="ARBA00013191"/>
    </source>
</evidence>
<dbReference type="InterPro" id="IPR014031">
    <property type="entry name" value="Ketoacyl_synth_C"/>
</dbReference>
<dbReference type="EC" id="2.3.1.41" evidence="2"/>
<comment type="similarity">
    <text evidence="1 4">Belongs to the thiolase-like superfamily. Beta-ketoacyl-ACP synthases family.</text>
</comment>
<dbReference type="GO" id="GO:0005739">
    <property type="term" value="C:mitochondrion"/>
    <property type="evidence" value="ECO:0007669"/>
    <property type="project" value="TreeGrafter"/>
</dbReference>
<dbReference type="GO" id="GO:0006633">
    <property type="term" value="P:fatty acid biosynthetic process"/>
    <property type="evidence" value="ECO:0007669"/>
    <property type="project" value="TreeGrafter"/>
</dbReference>
<dbReference type="Gene3D" id="3.40.47.10">
    <property type="match status" value="1"/>
</dbReference>
<dbReference type="EMBL" id="KF160107">
    <property type="protein sequence ID" value="AGU68107.1"/>
    <property type="molecule type" value="Genomic_DNA"/>
</dbReference>
<evidence type="ECO:0000313" key="6">
    <source>
        <dbReference type="EMBL" id="AGU68107.1"/>
    </source>
</evidence>
<dbReference type="PANTHER" id="PTHR11712:SF336">
    <property type="entry name" value="3-OXOACYL-[ACYL-CARRIER-PROTEIN] SYNTHASE, MITOCHONDRIAL"/>
    <property type="match status" value="1"/>
</dbReference>
<protein>
    <recommendedName>
        <fullName evidence="2">beta-ketoacyl-[acyl-carrier-protein] synthase I</fullName>
        <ecNumber evidence="2">2.3.1.41</ecNumber>
    </recommendedName>
</protein>
<organism evidence="6">
    <name type="scientific">Angomonas desouzai</name>
    <dbReference type="NCBI Taxonomy" id="59800"/>
    <lineage>
        <taxon>Eukaryota</taxon>
        <taxon>Discoba</taxon>
        <taxon>Euglenozoa</taxon>
        <taxon>Kinetoplastea</taxon>
        <taxon>Metakinetoplastina</taxon>
        <taxon>Trypanosomatida</taxon>
        <taxon>Trypanosomatidae</taxon>
        <taxon>Strigomonadinae</taxon>
        <taxon>Angomonas</taxon>
    </lineage>
</organism>
<dbReference type="InterPro" id="IPR020841">
    <property type="entry name" value="PKS_Beta-ketoAc_synthase_dom"/>
</dbReference>
<dbReference type="AlphaFoldDB" id="T1YT69"/>
<dbReference type="FunFam" id="3.40.47.10:FF:000081">
    <property type="entry name" value="3-oxoacyl-[acyl-carrier-protein] synthase 2"/>
    <property type="match status" value="1"/>
</dbReference>
<dbReference type="PANTHER" id="PTHR11712">
    <property type="entry name" value="POLYKETIDE SYNTHASE-RELATED"/>
    <property type="match status" value="1"/>
</dbReference>
<dbReference type="PROSITE" id="PS52004">
    <property type="entry name" value="KS3_2"/>
    <property type="match status" value="1"/>
</dbReference>
<dbReference type="InterPro" id="IPR016039">
    <property type="entry name" value="Thiolase-like"/>
</dbReference>
<dbReference type="SUPFAM" id="SSF53901">
    <property type="entry name" value="Thiolase-like"/>
    <property type="match status" value="2"/>
</dbReference>
<keyword evidence="6" id="KW-0012">Acyltransferase</keyword>
<reference evidence="6" key="1">
    <citation type="journal article" date="2013" name="PLoS ONE">
        <title>Biosynthesis of vitamins and cofactors in bacterium-harbouring trypanosomatids depends on the symbiotic association as revealed by genomic analyses.</title>
        <authorList>
            <person name="Klein C.C."/>
            <person name="Alves J.M."/>
            <person name="Serrano M.G."/>
            <person name="Buck G.A."/>
            <person name="Vasconcelos A.T."/>
            <person name="Sagot M.F."/>
            <person name="Teixeira M.M."/>
            <person name="Camargo E.P."/>
            <person name="Motta M.C."/>
        </authorList>
    </citation>
    <scope>NUCLEOTIDE SEQUENCE</scope>
    <source>
        <strain evidence="6">TCC079E</strain>
    </source>
</reference>
<dbReference type="CDD" id="cd00834">
    <property type="entry name" value="KAS_I_II"/>
    <property type="match status" value="1"/>
</dbReference>
<dbReference type="GO" id="GO:0004315">
    <property type="term" value="F:3-oxoacyl-[acyl-carrier-protein] synthase activity"/>
    <property type="evidence" value="ECO:0007669"/>
    <property type="project" value="UniProtKB-EC"/>
</dbReference>
<evidence type="ECO:0000256" key="3">
    <source>
        <dbReference type="ARBA" id="ARBA00022679"/>
    </source>
</evidence>
<dbReference type="InterPro" id="IPR000794">
    <property type="entry name" value="Beta-ketoacyl_synthase"/>
</dbReference>
<dbReference type="SMART" id="SM00825">
    <property type="entry name" value="PKS_KS"/>
    <property type="match status" value="1"/>
</dbReference>
<dbReference type="InterPro" id="IPR014030">
    <property type="entry name" value="Ketoacyl_synth_N"/>
</dbReference>
<dbReference type="Pfam" id="PF02801">
    <property type="entry name" value="Ketoacyl-synt_C"/>
    <property type="match status" value="1"/>
</dbReference>
<name>T1YT69_9TRYP</name>
<feature type="domain" description="Ketosynthase family 3 (KS3)" evidence="5">
    <location>
        <begin position="11"/>
        <end position="464"/>
    </location>
</feature>
<keyword evidence="3 4" id="KW-0808">Transferase</keyword>
<sequence>MKLSSFSPVVRRRVVVTGIGIVSPIGIGREKTWEALCQSQTGTTDIQHADYLLPPSLWNDKKISQEEKQKMKQSLIEAMPCKVAALVRSQTTAGEPSFAPTAHAPRSFAFSEYCVAEALRDAGLLSPGAKPSLVVEDLNRVGVNMGMGIVSLDDVADVALALHTDPLHPHYSKIHPMFVPKILGNMLAGVTAIQYGATGPIGSGVAACATGAYCIGEAAVWVQRGKADIAICGAAESCVSGIAVGGFSRMRALCTKYNSTPETASRPFDKQSGGFVMGEGAGVLVLEEYERAVRRGAPIYAELRGFGQSSDAHHVAAPHPEGLGARHCIERALEDSEGVGAADVGYVNAHATGTIGDRIELKAMEESLGVDRSAPLYISSSKGALGHLLGAAGSVEAALTALALRRQLAPPTANLHDPCLSLEEQQQKKMCLIPHGTAQPLSTPAALSTSFGFGGINTALLFTQVN</sequence>
<dbReference type="Pfam" id="PF00109">
    <property type="entry name" value="ketoacyl-synt"/>
    <property type="match status" value="1"/>
</dbReference>
<evidence type="ECO:0000256" key="4">
    <source>
        <dbReference type="RuleBase" id="RU003694"/>
    </source>
</evidence>
<proteinExistence type="inferred from homology"/>
<evidence type="ECO:0000259" key="5">
    <source>
        <dbReference type="PROSITE" id="PS52004"/>
    </source>
</evidence>
<evidence type="ECO:0000256" key="1">
    <source>
        <dbReference type="ARBA" id="ARBA00008467"/>
    </source>
</evidence>
<accession>T1YT69</accession>